<keyword evidence="14" id="KW-1185">Reference proteome</keyword>
<evidence type="ECO:0000256" key="9">
    <source>
        <dbReference type="ARBA" id="ARBA00032235"/>
    </source>
</evidence>
<evidence type="ECO:0000256" key="7">
    <source>
        <dbReference type="ARBA" id="ARBA00030003"/>
    </source>
</evidence>
<proteinExistence type="inferred from homology"/>
<dbReference type="SMART" id="SM00437">
    <property type="entry name" value="TOP1Ac"/>
    <property type="match status" value="1"/>
</dbReference>
<organism evidence="13 14">
    <name type="scientific">Sphingobacterium bambusae</name>
    <dbReference type="NCBI Taxonomy" id="662858"/>
    <lineage>
        <taxon>Bacteria</taxon>
        <taxon>Pseudomonadati</taxon>
        <taxon>Bacteroidota</taxon>
        <taxon>Sphingobacteriia</taxon>
        <taxon>Sphingobacteriales</taxon>
        <taxon>Sphingobacteriaceae</taxon>
        <taxon>Sphingobacterium</taxon>
    </lineage>
</organism>
<comment type="caution">
    <text evidence="13">The sequence shown here is derived from an EMBL/GenBank/DDBJ whole genome shotgun (WGS) entry which is preliminary data.</text>
</comment>
<dbReference type="InterPro" id="IPR013826">
    <property type="entry name" value="Topo_IA_cen_sub3"/>
</dbReference>
<dbReference type="InterPro" id="IPR003602">
    <property type="entry name" value="Topo_IA_DNA-bd_dom"/>
</dbReference>
<evidence type="ECO:0000256" key="6">
    <source>
        <dbReference type="ARBA" id="ARBA00023235"/>
    </source>
</evidence>
<dbReference type="GO" id="GO:0016853">
    <property type="term" value="F:isomerase activity"/>
    <property type="evidence" value="ECO:0007669"/>
    <property type="project" value="UniProtKB-KW"/>
</dbReference>
<dbReference type="InterPro" id="IPR013824">
    <property type="entry name" value="Topo_IA_cen_sub1"/>
</dbReference>
<dbReference type="Pfam" id="PF01131">
    <property type="entry name" value="Topoisom_bac"/>
    <property type="match status" value="1"/>
</dbReference>
<name>A0ABW6BCN6_9SPHI</name>
<evidence type="ECO:0000259" key="12">
    <source>
        <dbReference type="PROSITE" id="PS52039"/>
    </source>
</evidence>
<evidence type="ECO:0000256" key="8">
    <source>
        <dbReference type="ARBA" id="ARBA00031985"/>
    </source>
</evidence>
<accession>A0ABW6BCN6</accession>
<evidence type="ECO:0000256" key="1">
    <source>
        <dbReference type="ARBA" id="ARBA00000213"/>
    </source>
</evidence>
<keyword evidence="6 13" id="KW-0413">Isomerase</keyword>
<dbReference type="InterPro" id="IPR006171">
    <property type="entry name" value="TOPRIM_dom"/>
</dbReference>
<evidence type="ECO:0000256" key="3">
    <source>
        <dbReference type="ARBA" id="ARBA00012891"/>
    </source>
</evidence>
<dbReference type="Gene3D" id="1.10.460.10">
    <property type="entry name" value="Topoisomerase I, domain 2"/>
    <property type="match status" value="1"/>
</dbReference>
<dbReference type="EC" id="5.6.2.1" evidence="3"/>
<dbReference type="Gene3D" id="2.70.20.10">
    <property type="entry name" value="Topoisomerase I, domain 3"/>
    <property type="match status" value="1"/>
</dbReference>
<evidence type="ECO:0000256" key="4">
    <source>
        <dbReference type="ARBA" id="ARBA00023029"/>
    </source>
</evidence>
<dbReference type="EMBL" id="JBHUPB010000001">
    <property type="protein sequence ID" value="MFD2965801.1"/>
    <property type="molecule type" value="Genomic_DNA"/>
</dbReference>
<dbReference type="CDD" id="cd00186">
    <property type="entry name" value="TOP1Ac"/>
    <property type="match status" value="1"/>
</dbReference>
<dbReference type="InterPro" id="IPR003601">
    <property type="entry name" value="Topo_IA_2"/>
</dbReference>
<gene>
    <name evidence="13" type="ORF">ACFS7Y_00250</name>
</gene>
<dbReference type="SMART" id="SM00493">
    <property type="entry name" value="TOPRIM"/>
    <property type="match status" value="1"/>
</dbReference>
<evidence type="ECO:0000256" key="10">
    <source>
        <dbReference type="ARBA" id="ARBA00032877"/>
    </source>
</evidence>
<dbReference type="PROSITE" id="PS50880">
    <property type="entry name" value="TOPRIM"/>
    <property type="match status" value="1"/>
</dbReference>
<sequence length="690" mass="77474">MITILAEKPSVAREIARAVGATKNQDGYLSGNGYQVSWAIGHLIDLAMPEDYLTEGSSPTAELPIIPDPFTLRVRRTKDKKAYNDDPAASKQLKVIKKLFQTCESIIVATDAGREGELIFRYIYQYLESKTPFQRLWISSLTQKAIMDGLTNLQPGKNYDRLYHSAKARSEADWLIGINASRALSIAAAERAHSLGRVQTPTLALICKRHKEHEHFISSSCWQIELSHNKEGVAFKSLSIGQWKSRQEAQSTLTSLERKDSFLLVSKLDKKRMEEQPPLLFDLTGLQKQANKQLNLTAQETLDIAQKLYEKRFISYPRTSCEYIPEDLWPAIPGLILLLGQRESCSRASGTLRLERPNKRIVNSQKITDHHGLLITEVLPTALSAKENAVYDMIALRMLEALATLCVKEHSQVELQAANHAFIAKGSRMIQQGWRAVRGIFSEDDQPNESLPEFSEGDTLKIGESNLKEKRTKAPALYTEASLLTAMETAGKTLQTQNERKVLQQLGLGTASTRAAIMETLINRGYIERRKKAILPTNKGREIYEQIKDLLIASPEMTAKWELALQEIETGKMDAGEFAAQITDYTRQVTSELKAINLPDNQITDLSCPKCKIEKLHLNDRQIRCSSAACGWKQYRMICGVQLSPEDLKQLVTKNKTGLIKGLKGRSGKSFDAQLVLNDQAVSSFEFPRR</sequence>
<dbReference type="PROSITE" id="PS52039">
    <property type="entry name" value="TOPO_IA_2"/>
    <property type="match status" value="1"/>
</dbReference>
<evidence type="ECO:0000259" key="11">
    <source>
        <dbReference type="PROSITE" id="PS50880"/>
    </source>
</evidence>
<evidence type="ECO:0000256" key="5">
    <source>
        <dbReference type="ARBA" id="ARBA00023125"/>
    </source>
</evidence>
<protein>
    <recommendedName>
        <fullName evidence="3">DNA topoisomerase</fullName>
        <ecNumber evidence="3">5.6.2.1</ecNumber>
    </recommendedName>
    <alternativeName>
        <fullName evidence="10">Omega-protein</fullName>
    </alternativeName>
    <alternativeName>
        <fullName evidence="9">Relaxing enzyme</fullName>
    </alternativeName>
    <alternativeName>
        <fullName evidence="7">Swivelase</fullName>
    </alternativeName>
    <alternativeName>
        <fullName evidence="8">Untwisting enzyme</fullName>
    </alternativeName>
</protein>
<dbReference type="SUPFAM" id="SSF56712">
    <property type="entry name" value="Prokaryotic type I DNA topoisomerase"/>
    <property type="match status" value="1"/>
</dbReference>
<dbReference type="InterPro" id="IPR025589">
    <property type="entry name" value="Toprim_C_rpt"/>
</dbReference>
<dbReference type="SMART" id="SM00436">
    <property type="entry name" value="TOP1Bc"/>
    <property type="match status" value="1"/>
</dbReference>
<dbReference type="InterPro" id="IPR023405">
    <property type="entry name" value="Topo_IA_core_domain"/>
</dbReference>
<reference evidence="14" key="1">
    <citation type="journal article" date="2019" name="Int. J. Syst. Evol. Microbiol.">
        <title>The Global Catalogue of Microorganisms (GCM) 10K type strain sequencing project: providing services to taxonomists for standard genome sequencing and annotation.</title>
        <authorList>
            <consortium name="The Broad Institute Genomics Platform"/>
            <consortium name="The Broad Institute Genome Sequencing Center for Infectious Disease"/>
            <person name="Wu L."/>
            <person name="Ma J."/>
        </authorList>
    </citation>
    <scope>NUCLEOTIDE SEQUENCE [LARGE SCALE GENOMIC DNA]</scope>
    <source>
        <strain evidence="14">KCTC 22814</strain>
    </source>
</reference>
<evidence type="ECO:0000313" key="13">
    <source>
        <dbReference type="EMBL" id="MFD2965801.1"/>
    </source>
</evidence>
<evidence type="ECO:0000256" key="2">
    <source>
        <dbReference type="ARBA" id="ARBA00009446"/>
    </source>
</evidence>
<dbReference type="PRINTS" id="PR00417">
    <property type="entry name" value="PRTPISMRASEI"/>
</dbReference>
<keyword evidence="4" id="KW-0799">Topoisomerase</keyword>
<dbReference type="InterPro" id="IPR013825">
    <property type="entry name" value="Topo_IA_cen_sub2"/>
</dbReference>
<dbReference type="Proteomes" id="UP001597525">
    <property type="component" value="Unassembled WGS sequence"/>
</dbReference>
<dbReference type="Gene3D" id="1.10.290.10">
    <property type="entry name" value="Topoisomerase I, domain 4"/>
    <property type="match status" value="1"/>
</dbReference>
<dbReference type="CDD" id="cd03362">
    <property type="entry name" value="TOPRIM_TopoIA_TopoIII"/>
    <property type="match status" value="1"/>
</dbReference>
<dbReference type="InterPro" id="IPR000380">
    <property type="entry name" value="Topo_IA"/>
</dbReference>
<feature type="domain" description="Topo IA-type catalytic" evidence="12">
    <location>
        <begin position="159"/>
        <end position="590"/>
    </location>
</feature>
<dbReference type="InterPro" id="IPR013497">
    <property type="entry name" value="Topo_IA_cen"/>
</dbReference>
<dbReference type="Pfam" id="PF13342">
    <property type="entry name" value="Toprim_Crpt"/>
    <property type="match status" value="1"/>
</dbReference>
<keyword evidence="5" id="KW-0238">DNA-binding</keyword>
<dbReference type="PANTHER" id="PTHR11390:SF21">
    <property type="entry name" value="DNA TOPOISOMERASE 3-ALPHA"/>
    <property type="match status" value="1"/>
</dbReference>
<dbReference type="Gene3D" id="3.40.50.140">
    <property type="match status" value="1"/>
</dbReference>
<evidence type="ECO:0000313" key="14">
    <source>
        <dbReference type="Proteomes" id="UP001597525"/>
    </source>
</evidence>
<dbReference type="PROSITE" id="PS00396">
    <property type="entry name" value="TOPO_IA_1"/>
    <property type="match status" value="1"/>
</dbReference>
<dbReference type="PANTHER" id="PTHR11390">
    <property type="entry name" value="PROKARYOTIC DNA TOPOISOMERASE"/>
    <property type="match status" value="1"/>
</dbReference>
<dbReference type="Pfam" id="PF01751">
    <property type="entry name" value="Toprim"/>
    <property type="match status" value="1"/>
</dbReference>
<dbReference type="InterPro" id="IPR023406">
    <property type="entry name" value="Topo_IA_AS"/>
</dbReference>
<comment type="similarity">
    <text evidence="2">Belongs to the type IA topoisomerase family.</text>
</comment>
<dbReference type="InterPro" id="IPR034144">
    <property type="entry name" value="TOPRIM_TopoIII"/>
</dbReference>
<dbReference type="RefSeq" id="WP_320184681.1">
    <property type="nucleotide sequence ID" value="NZ_CP138332.1"/>
</dbReference>
<comment type="catalytic activity">
    <reaction evidence="1">
        <text>ATP-independent breakage of single-stranded DNA, followed by passage and rejoining.</text>
        <dbReference type="EC" id="5.6.2.1"/>
    </reaction>
</comment>
<feature type="domain" description="Toprim" evidence="11">
    <location>
        <begin position="1"/>
        <end position="142"/>
    </location>
</feature>